<proteinExistence type="predicted"/>
<dbReference type="EMBL" id="CAJHUB010000757">
    <property type="protein sequence ID" value="CAD7684528.1"/>
    <property type="molecule type" value="Genomic_DNA"/>
</dbReference>
<sequence>MTRSGLVQLLSCILATVRTSSQGEKSEHIKQSLKKLPEGYVNPVTKEKGGPRSPETA</sequence>
<reference evidence="3" key="1">
    <citation type="submission" date="2020-12" db="EMBL/GenBank/DDBJ databases">
        <authorList>
            <consortium name="Molecular Ecology Group"/>
        </authorList>
    </citation>
    <scope>NUCLEOTIDE SEQUENCE</scope>
    <source>
        <strain evidence="3">TBG_1078</strain>
    </source>
</reference>
<dbReference type="AlphaFoldDB" id="A0A811Z4F8"/>
<gene>
    <name evidence="3" type="ORF">NYPRO_LOCUS17321</name>
</gene>
<dbReference type="Proteomes" id="UP000645828">
    <property type="component" value="Unassembled WGS sequence"/>
</dbReference>
<feature type="chain" id="PRO_5032668202" evidence="2">
    <location>
        <begin position="24"/>
        <end position="57"/>
    </location>
</feature>
<comment type="caution">
    <text evidence="3">The sequence shown here is derived from an EMBL/GenBank/DDBJ whole genome shotgun (WGS) entry which is preliminary data.</text>
</comment>
<evidence type="ECO:0000313" key="4">
    <source>
        <dbReference type="Proteomes" id="UP000645828"/>
    </source>
</evidence>
<keyword evidence="2" id="KW-0732">Signal</keyword>
<evidence type="ECO:0000313" key="3">
    <source>
        <dbReference type="EMBL" id="CAD7684528.1"/>
    </source>
</evidence>
<keyword evidence="4" id="KW-1185">Reference proteome</keyword>
<organism evidence="3 4">
    <name type="scientific">Nyctereutes procyonoides</name>
    <name type="common">Raccoon dog</name>
    <name type="synonym">Canis procyonoides</name>
    <dbReference type="NCBI Taxonomy" id="34880"/>
    <lineage>
        <taxon>Eukaryota</taxon>
        <taxon>Metazoa</taxon>
        <taxon>Chordata</taxon>
        <taxon>Craniata</taxon>
        <taxon>Vertebrata</taxon>
        <taxon>Euteleostomi</taxon>
        <taxon>Mammalia</taxon>
        <taxon>Eutheria</taxon>
        <taxon>Laurasiatheria</taxon>
        <taxon>Carnivora</taxon>
        <taxon>Caniformia</taxon>
        <taxon>Canidae</taxon>
        <taxon>Nyctereutes</taxon>
    </lineage>
</organism>
<accession>A0A811Z4F8</accession>
<evidence type="ECO:0000256" key="1">
    <source>
        <dbReference type="SAM" id="MobiDB-lite"/>
    </source>
</evidence>
<feature type="region of interest" description="Disordered" evidence="1">
    <location>
        <begin position="20"/>
        <end position="57"/>
    </location>
</feature>
<evidence type="ECO:0000256" key="2">
    <source>
        <dbReference type="SAM" id="SignalP"/>
    </source>
</evidence>
<feature type="signal peptide" evidence="2">
    <location>
        <begin position="1"/>
        <end position="23"/>
    </location>
</feature>
<name>A0A811Z4F8_NYCPR</name>
<protein>
    <submittedName>
        <fullName evidence="3">(raccoon dog) hypothetical protein</fullName>
    </submittedName>
</protein>